<organism evidence="4 5">
    <name type="scientific">Hibiscus trionum</name>
    <name type="common">Flower of an hour</name>
    <dbReference type="NCBI Taxonomy" id="183268"/>
    <lineage>
        <taxon>Eukaryota</taxon>
        <taxon>Viridiplantae</taxon>
        <taxon>Streptophyta</taxon>
        <taxon>Embryophyta</taxon>
        <taxon>Tracheophyta</taxon>
        <taxon>Spermatophyta</taxon>
        <taxon>Magnoliopsida</taxon>
        <taxon>eudicotyledons</taxon>
        <taxon>Gunneridae</taxon>
        <taxon>Pentapetalae</taxon>
        <taxon>rosids</taxon>
        <taxon>malvids</taxon>
        <taxon>Malvales</taxon>
        <taxon>Malvaceae</taxon>
        <taxon>Malvoideae</taxon>
        <taxon>Hibiscus</taxon>
    </lineage>
</organism>
<feature type="region of interest" description="Disordered" evidence="2">
    <location>
        <begin position="295"/>
        <end position="317"/>
    </location>
</feature>
<evidence type="ECO:0000256" key="1">
    <source>
        <dbReference type="ARBA" id="ARBA00008874"/>
    </source>
</evidence>
<dbReference type="PANTHER" id="PTHR48014:SF7">
    <property type="entry name" value="SERINE_THREONINE-PROTEIN KINASE BLUS1"/>
    <property type="match status" value="1"/>
</dbReference>
<dbReference type="Proteomes" id="UP001165190">
    <property type="component" value="Unassembled WGS sequence"/>
</dbReference>
<evidence type="ECO:0000313" key="4">
    <source>
        <dbReference type="EMBL" id="GMI69908.1"/>
    </source>
</evidence>
<feature type="region of interest" description="Disordered" evidence="2">
    <location>
        <begin position="271"/>
        <end position="290"/>
    </location>
</feature>
<dbReference type="PROSITE" id="PS50011">
    <property type="entry name" value="PROTEIN_KINASE_DOM"/>
    <property type="match status" value="1"/>
</dbReference>
<gene>
    <name evidence="4" type="ORF">HRI_000660100</name>
</gene>
<dbReference type="GO" id="GO:0005524">
    <property type="term" value="F:ATP binding"/>
    <property type="evidence" value="ECO:0007669"/>
    <property type="project" value="InterPro"/>
</dbReference>
<comment type="similarity">
    <text evidence="1">Belongs to the protein kinase superfamily. STE Ser/Thr protein kinase family. STE20 subfamily.</text>
</comment>
<name>A0A9W7H3S5_HIBTR</name>
<dbReference type="GO" id="GO:0004672">
    <property type="term" value="F:protein kinase activity"/>
    <property type="evidence" value="ECO:0007669"/>
    <property type="project" value="InterPro"/>
</dbReference>
<dbReference type="GO" id="GO:1902456">
    <property type="term" value="P:regulation of stomatal opening"/>
    <property type="evidence" value="ECO:0007669"/>
    <property type="project" value="TreeGrafter"/>
</dbReference>
<dbReference type="InterPro" id="IPR000719">
    <property type="entry name" value="Prot_kinase_dom"/>
</dbReference>
<dbReference type="EMBL" id="BSYR01000007">
    <property type="protein sequence ID" value="GMI69908.1"/>
    <property type="molecule type" value="Genomic_DNA"/>
</dbReference>
<protein>
    <submittedName>
        <fullName evidence="4">BLUE LIGHT SIGNALING1</fullName>
    </submittedName>
</protein>
<dbReference type="GO" id="GO:0043539">
    <property type="term" value="F:protein serine/threonine kinase activator activity"/>
    <property type="evidence" value="ECO:0007669"/>
    <property type="project" value="InterPro"/>
</dbReference>
<dbReference type="Pfam" id="PF00069">
    <property type="entry name" value="Pkinase"/>
    <property type="match status" value="1"/>
</dbReference>
<comment type="caution">
    <text evidence="4">The sequence shown here is derived from an EMBL/GenBank/DDBJ whole genome shotgun (WGS) entry which is preliminary data.</text>
</comment>
<dbReference type="SMART" id="SM00220">
    <property type="entry name" value="S_TKc"/>
    <property type="match status" value="1"/>
</dbReference>
<keyword evidence="5" id="KW-1185">Reference proteome</keyword>
<dbReference type="SUPFAM" id="SSF56112">
    <property type="entry name" value="Protein kinase-like (PK-like)"/>
    <property type="match status" value="1"/>
</dbReference>
<evidence type="ECO:0000313" key="5">
    <source>
        <dbReference type="Proteomes" id="UP001165190"/>
    </source>
</evidence>
<dbReference type="AlphaFoldDB" id="A0A9W7H3S5"/>
<accession>A0A9W7H3S5</accession>
<sequence>MEYDNPRNQFPLDPSSYKITHEIAVGVGVVVYKAVCVPMDLAIVAIKAIDREQCIGIFDILEREAQSMILLSHPNLLRAHCSFNADRHVWVVMPFMSCGSLHSIISSSFPGGLPEECMAIILKETLKALSYLHNRGNIHGDVKPSNILLDSNGCVKLADLGASCSFYGRKSAKPHWVAPEIIKSRAVSSFETDIWSFGVTALVSTKTFSEAFQDIVTCCLDKDPAKRPSADELLKHPFFEGCKATSEFLVEHLLHGLPSVEQRFRPSKIVPAHDHDPHGESSQVRFEGETVGNELKALDDQREKVTDEKEVQKCTRK</sequence>
<dbReference type="Gene3D" id="3.30.200.20">
    <property type="entry name" value="Phosphorylase Kinase, domain 1"/>
    <property type="match status" value="1"/>
</dbReference>
<dbReference type="InterPro" id="IPR011009">
    <property type="entry name" value="Kinase-like_dom_sf"/>
</dbReference>
<dbReference type="Gene3D" id="1.10.510.10">
    <property type="entry name" value="Transferase(Phosphotransferase) domain 1"/>
    <property type="match status" value="1"/>
</dbReference>
<reference evidence="4" key="1">
    <citation type="submission" date="2023-05" db="EMBL/GenBank/DDBJ databases">
        <title>Genome and transcriptome analyses reveal genes involved in the formation of fine ridges on petal epidermal cells in Hibiscus trionum.</title>
        <authorList>
            <person name="Koshimizu S."/>
            <person name="Masuda S."/>
            <person name="Ishii T."/>
            <person name="Shirasu K."/>
            <person name="Hoshino A."/>
            <person name="Arita M."/>
        </authorList>
    </citation>
    <scope>NUCLEOTIDE SEQUENCE</scope>
    <source>
        <strain evidence="4">Hamamatsu line</strain>
    </source>
</reference>
<evidence type="ECO:0000259" key="3">
    <source>
        <dbReference type="PROSITE" id="PS50011"/>
    </source>
</evidence>
<evidence type="ECO:0000256" key="2">
    <source>
        <dbReference type="SAM" id="MobiDB-lite"/>
    </source>
</evidence>
<proteinExistence type="inferred from homology"/>
<feature type="domain" description="Protein kinase" evidence="3">
    <location>
        <begin position="17"/>
        <end position="239"/>
    </location>
</feature>
<feature type="compositionally biased region" description="Basic and acidic residues" evidence="2">
    <location>
        <begin position="296"/>
        <end position="317"/>
    </location>
</feature>
<dbReference type="InterPro" id="IPR047173">
    <property type="entry name" value="STRAD_A/B-like"/>
</dbReference>
<dbReference type="PANTHER" id="PTHR48014">
    <property type="entry name" value="SERINE/THREONINE-PROTEIN KINASE FRAY2"/>
    <property type="match status" value="1"/>
</dbReference>
<dbReference type="OrthoDB" id="981830at2759"/>